<sequence>MHGEVFNENGKTDFLLTWEGDNAFIGECKIWNGPRISAKRSIDCSRYVTWRDIKAPLVLFVKSGVPTNIPAKAEAEITQHTCYVMSKPAGSGSRRDYVRRTPTDTSRQIDLALVLVVISSGNGPASR</sequence>
<reference evidence="1 2" key="1">
    <citation type="submission" date="2018-02" db="EMBL/GenBank/DDBJ databases">
        <title>8 Nocardia nova and 1 Nocardia cyriacigeorgica strain used for evolution to TMP-SMX.</title>
        <authorList>
            <person name="Mehta H."/>
            <person name="Weng J."/>
            <person name="Shamoo Y."/>
        </authorList>
    </citation>
    <scope>NUCLEOTIDE SEQUENCE [LARGE SCALE GENOMIC DNA]</scope>
    <source>
        <strain evidence="1 2">MDA3139</strain>
    </source>
</reference>
<accession>A0A2S6APL2</accession>
<dbReference type="Proteomes" id="UP000239874">
    <property type="component" value="Unassembled WGS sequence"/>
</dbReference>
<evidence type="ECO:0000313" key="2">
    <source>
        <dbReference type="Proteomes" id="UP000239874"/>
    </source>
</evidence>
<comment type="caution">
    <text evidence="1">The sequence shown here is derived from an EMBL/GenBank/DDBJ whole genome shotgun (WGS) entry which is preliminary data.</text>
</comment>
<dbReference type="AlphaFoldDB" id="A0A2S6APL2"/>
<gene>
    <name evidence="1" type="ORF">C5E45_16335</name>
</gene>
<dbReference type="OrthoDB" id="5447244at2"/>
<name>A0A2S6APL2_9NOCA</name>
<proteinExistence type="predicted"/>
<organism evidence="1 2">
    <name type="scientific">Nocardia nova</name>
    <dbReference type="NCBI Taxonomy" id="37330"/>
    <lineage>
        <taxon>Bacteria</taxon>
        <taxon>Bacillati</taxon>
        <taxon>Actinomycetota</taxon>
        <taxon>Actinomycetes</taxon>
        <taxon>Mycobacteriales</taxon>
        <taxon>Nocardiaceae</taxon>
        <taxon>Nocardia</taxon>
    </lineage>
</organism>
<protein>
    <submittedName>
        <fullName evidence="1">Uncharacterized protein</fullName>
    </submittedName>
</protein>
<dbReference type="EMBL" id="PSZC01000010">
    <property type="protein sequence ID" value="PPJ37217.1"/>
    <property type="molecule type" value="Genomic_DNA"/>
</dbReference>
<dbReference type="RefSeq" id="WP_104376365.1">
    <property type="nucleotide sequence ID" value="NZ_PSZC01000010.1"/>
</dbReference>
<evidence type="ECO:0000313" key="1">
    <source>
        <dbReference type="EMBL" id="PPJ37217.1"/>
    </source>
</evidence>